<dbReference type="SUPFAM" id="SSF53732">
    <property type="entry name" value="Aconitase iron-sulfur domain"/>
    <property type="match status" value="1"/>
</dbReference>
<feature type="domain" description="Aconitase/3-isopropylmalate dehydratase large subunit alpha/beta/alpha" evidence="13">
    <location>
        <begin position="10"/>
        <end position="453"/>
    </location>
</feature>
<comment type="subunit">
    <text evidence="12">Heterodimer of LeuC and LeuD.</text>
</comment>
<dbReference type="InterPro" id="IPR033941">
    <property type="entry name" value="IPMI_cat"/>
</dbReference>
<evidence type="ECO:0000313" key="15">
    <source>
        <dbReference type="Proteomes" id="UP000199469"/>
    </source>
</evidence>
<dbReference type="PRINTS" id="PR00415">
    <property type="entry name" value="ACONITASE"/>
</dbReference>
<dbReference type="AlphaFoldDB" id="A0A1I0PS58"/>
<evidence type="ECO:0000256" key="4">
    <source>
        <dbReference type="ARBA" id="ARBA00022430"/>
    </source>
</evidence>
<dbReference type="InterPro" id="IPR001030">
    <property type="entry name" value="Acoase/IPM_deHydtase_lsu_aba"/>
</dbReference>
<evidence type="ECO:0000256" key="2">
    <source>
        <dbReference type="ARBA" id="ARBA00002695"/>
    </source>
</evidence>
<feature type="binding site" evidence="12">
    <location>
        <position position="343"/>
    </location>
    <ligand>
        <name>[4Fe-4S] cluster</name>
        <dbReference type="ChEBI" id="CHEBI:49883"/>
    </ligand>
</feature>
<dbReference type="GO" id="GO:0003861">
    <property type="term" value="F:3-isopropylmalate dehydratase activity"/>
    <property type="evidence" value="ECO:0007669"/>
    <property type="project" value="UniProtKB-UniRule"/>
</dbReference>
<proteinExistence type="inferred from homology"/>
<keyword evidence="11 12" id="KW-0100">Branched-chain amino acid biosynthesis</keyword>
<comment type="pathway">
    <text evidence="3 12">Amino-acid biosynthesis; L-leucine biosynthesis; L-leucine from 3-methyl-2-oxobutanoate: step 2/4.</text>
</comment>
<keyword evidence="4 12" id="KW-0432">Leucine biosynthesis</keyword>
<keyword evidence="6 12" id="KW-0028">Amino-acid biosynthesis</keyword>
<feature type="binding site" evidence="12">
    <location>
        <position position="406"/>
    </location>
    <ligand>
        <name>[4Fe-4S] cluster</name>
        <dbReference type="ChEBI" id="CHEBI:49883"/>
    </ligand>
</feature>
<dbReference type="CDD" id="cd01583">
    <property type="entry name" value="IPMI"/>
    <property type="match status" value="1"/>
</dbReference>
<dbReference type="EMBL" id="FOIU01000001">
    <property type="protein sequence ID" value="SEW17214.1"/>
    <property type="molecule type" value="Genomic_DNA"/>
</dbReference>
<dbReference type="HAMAP" id="MF_01026">
    <property type="entry name" value="LeuC_type1"/>
    <property type="match status" value="1"/>
</dbReference>
<reference evidence="15" key="1">
    <citation type="submission" date="2016-10" db="EMBL/GenBank/DDBJ databases">
        <authorList>
            <person name="Varghese N."/>
            <person name="Submissions S."/>
        </authorList>
    </citation>
    <scope>NUCLEOTIDE SEQUENCE [LARGE SCALE GENOMIC DNA]</scope>
    <source>
        <strain evidence="15">DSM 17724</strain>
    </source>
</reference>
<name>A0A1I0PS58_9FLAO</name>
<protein>
    <recommendedName>
        <fullName evidence="12">3-isopropylmalate dehydratase large subunit</fullName>
        <ecNumber evidence="12">4.2.1.33</ecNumber>
    </recommendedName>
    <alternativeName>
        <fullName evidence="12">Alpha-IPM isomerase</fullName>
        <shortName evidence="12">IPMI</shortName>
    </alternativeName>
    <alternativeName>
        <fullName evidence="12">Isopropylmalate isomerase</fullName>
    </alternativeName>
</protein>
<dbReference type="GO" id="GO:0009098">
    <property type="term" value="P:L-leucine biosynthetic process"/>
    <property type="evidence" value="ECO:0007669"/>
    <property type="project" value="UniProtKB-UniRule"/>
</dbReference>
<dbReference type="PANTHER" id="PTHR43822">
    <property type="entry name" value="HOMOACONITASE, MITOCHONDRIAL-RELATED"/>
    <property type="match status" value="1"/>
</dbReference>
<dbReference type="NCBIfam" id="TIGR00170">
    <property type="entry name" value="leuC"/>
    <property type="match status" value="1"/>
</dbReference>
<evidence type="ECO:0000313" key="14">
    <source>
        <dbReference type="EMBL" id="SEW17214.1"/>
    </source>
</evidence>
<dbReference type="GO" id="GO:0051539">
    <property type="term" value="F:4 iron, 4 sulfur cluster binding"/>
    <property type="evidence" value="ECO:0007669"/>
    <property type="project" value="UniProtKB-KW"/>
</dbReference>
<dbReference type="InterPro" id="IPR004430">
    <property type="entry name" value="3-IsopropMal_deHydase_lsu"/>
</dbReference>
<evidence type="ECO:0000256" key="3">
    <source>
        <dbReference type="ARBA" id="ARBA00004729"/>
    </source>
</evidence>
<evidence type="ECO:0000256" key="6">
    <source>
        <dbReference type="ARBA" id="ARBA00022605"/>
    </source>
</evidence>
<evidence type="ECO:0000256" key="9">
    <source>
        <dbReference type="ARBA" id="ARBA00023014"/>
    </source>
</evidence>
<dbReference type="STRING" id="356305.SAMN05421841_1381"/>
<evidence type="ECO:0000256" key="7">
    <source>
        <dbReference type="ARBA" id="ARBA00022723"/>
    </source>
</evidence>
<dbReference type="UniPathway" id="UPA00048">
    <property type="reaction ID" value="UER00071"/>
</dbReference>
<dbReference type="RefSeq" id="WP_089791260.1">
    <property type="nucleotide sequence ID" value="NZ_FOIU01000001.1"/>
</dbReference>
<dbReference type="InterPro" id="IPR050067">
    <property type="entry name" value="IPM_dehydratase_rel_enz"/>
</dbReference>
<sequence length="460" mass="50724">MNNDKKTLFDKVWDAHVVETIPDGPQIIYIDKHLIHEVTSPQAFAELEARNLEVFRPKQIVATADHNVPTLDQDKPIRDESSRNQVEQLTENCQKNNIELYGLGHQYQGIVHIIAPELGITQPGMSIVCGDSHTSTHGAFGAIAFGIGTSQVAQVFASQCLLLNKPKSMRITVNGKLNKNVQPKDVILYIISRVGTDGGTGYFCEYAGNVFEEMSMEGRMTVCNMSIEMGARGGMIAPDETTFNYVKGRTFAPNGEDWEEKLDYWKTLKTDDEAVFDAEFSFDASEIYPMITYGTNPGMGISINQNIPSPQNESEEKALKYMGLKAGQALSDIKVNYVFIGSCTNARIEDFRSAANYIKGKSKSEHVQALIVPGSQQVVKQIFEEGLDKIFNEAGFQIRQPGCSACLAMNDDKIPEGEYCVSTSNRNFEGRQGQGARTILASPLTAAKVAIEGKISVFEN</sequence>
<keyword evidence="8 12" id="KW-0408">Iron</keyword>
<dbReference type="EC" id="4.2.1.33" evidence="12"/>
<dbReference type="Pfam" id="PF00330">
    <property type="entry name" value="Aconitase"/>
    <property type="match status" value="1"/>
</dbReference>
<feature type="binding site" evidence="12">
    <location>
        <position position="403"/>
    </location>
    <ligand>
        <name>[4Fe-4S] cluster</name>
        <dbReference type="ChEBI" id="CHEBI:49883"/>
    </ligand>
</feature>
<comment type="cofactor">
    <cofactor evidence="12">
        <name>[4Fe-4S] cluster</name>
        <dbReference type="ChEBI" id="CHEBI:49883"/>
    </cofactor>
    <text evidence="12">Binds 1 [4Fe-4S] cluster per subunit.</text>
</comment>
<dbReference type="InterPro" id="IPR015931">
    <property type="entry name" value="Acnase/IPM_dHydase_lsu_aba_1/3"/>
</dbReference>
<keyword evidence="15" id="KW-1185">Reference proteome</keyword>
<dbReference type="NCBIfam" id="NF004016">
    <property type="entry name" value="PRK05478.1"/>
    <property type="match status" value="1"/>
</dbReference>
<evidence type="ECO:0000256" key="11">
    <source>
        <dbReference type="ARBA" id="ARBA00023304"/>
    </source>
</evidence>
<dbReference type="NCBIfam" id="NF009116">
    <property type="entry name" value="PRK12466.1"/>
    <property type="match status" value="1"/>
</dbReference>
<evidence type="ECO:0000256" key="5">
    <source>
        <dbReference type="ARBA" id="ARBA00022485"/>
    </source>
</evidence>
<evidence type="ECO:0000256" key="1">
    <source>
        <dbReference type="ARBA" id="ARBA00000491"/>
    </source>
</evidence>
<evidence type="ECO:0000256" key="8">
    <source>
        <dbReference type="ARBA" id="ARBA00023004"/>
    </source>
</evidence>
<comment type="function">
    <text evidence="2 12">Catalyzes the isomerization between 2-isopropylmalate and 3-isopropylmalate, via the formation of 2-isopropylmaleate.</text>
</comment>
<evidence type="ECO:0000256" key="10">
    <source>
        <dbReference type="ARBA" id="ARBA00023239"/>
    </source>
</evidence>
<keyword evidence="7 12" id="KW-0479">Metal-binding</keyword>
<accession>A0A1I0PS58</accession>
<dbReference type="InterPro" id="IPR018136">
    <property type="entry name" value="Aconitase_4Fe-4S_BS"/>
</dbReference>
<dbReference type="InterPro" id="IPR036008">
    <property type="entry name" value="Aconitase_4Fe-4S_dom"/>
</dbReference>
<keyword evidence="10 12" id="KW-0456">Lyase</keyword>
<dbReference type="GO" id="GO:0046872">
    <property type="term" value="F:metal ion binding"/>
    <property type="evidence" value="ECO:0007669"/>
    <property type="project" value="UniProtKB-KW"/>
</dbReference>
<gene>
    <name evidence="12" type="primary">leuC</name>
    <name evidence="14" type="ORF">SAMN05421841_1381</name>
</gene>
<keyword evidence="5 12" id="KW-0004">4Fe-4S</keyword>
<dbReference type="PROSITE" id="PS01244">
    <property type="entry name" value="ACONITASE_2"/>
    <property type="match status" value="1"/>
</dbReference>
<dbReference type="OrthoDB" id="9802769at2"/>
<organism evidence="14 15">
    <name type="scientific">Chryseobacterium wanjuense</name>
    <dbReference type="NCBI Taxonomy" id="356305"/>
    <lineage>
        <taxon>Bacteria</taxon>
        <taxon>Pseudomonadati</taxon>
        <taxon>Bacteroidota</taxon>
        <taxon>Flavobacteriia</taxon>
        <taxon>Flavobacteriales</taxon>
        <taxon>Weeksellaceae</taxon>
        <taxon>Chryseobacterium group</taxon>
        <taxon>Chryseobacterium</taxon>
    </lineage>
</organism>
<keyword evidence="9 12" id="KW-0411">Iron-sulfur</keyword>
<evidence type="ECO:0000259" key="13">
    <source>
        <dbReference type="Pfam" id="PF00330"/>
    </source>
</evidence>
<comment type="similarity">
    <text evidence="12">Belongs to the aconitase/IPM isomerase family. LeuC type 1 subfamily.</text>
</comment>
<evidence type="ECO:0000256" key="12">
    <source>
        <dbReference type="HAMAP-Rule" id="MF_01026"/>
    </source>
</evidence>
<dbReference type="PANTHER" id="PTHR43822:SF9">
    <property type="entry name" value="3-ISOPROPYLMALATE DEHYDRATASE"/>
    <property type="match status" value="1"/>
</dbReference>
<dbReference type="Gene3D" id="3.30.499.10">
    <property type="entry name" value="Aconitase, domain 3"/>
    <property type="match status" value="2"/>
</dbReference>
<dbReference type="Proteomes" id="UP000199469">
    <property type="component" value="Unassembled WGS sequence"/>
</dbReference>
<comment type="catalytic activity">
    <reaction evidence="1 12">
        <text>(2R,3S)-3-isopropylmalate = (2S)-2-isopropylmalate</text>
        <dbReference type="Rhea" id="RHEA:32287"/>
        <dbReference type="ChEBI" id="CHEBI:1178"/>
        <dbReference type="ChEBI" id="CHEBI:35121"/>
        <dbReference type="EC" id="4.2.1.33"/>
    </reaction>
</comment>